<dbReference type="EMBL" id="JXNU01000003">
    <property type="protein sequence ID" value="KKF35856.1"/>
    <property type="molecule type" value="Genomic_DNA"/>
</dbReference>
<dbReference type="Proteomes" id="UP000033924">
    <property type="component" value="Unassembled WGS sequence"/>
</dbReference>
<evidence type="ECO:0000313" key="2">
    <source>
        <dbReference type="Proteomes" id="UP000033924"/>
    </source>
</evidence>
<protein>
    <submittedName>
        <fullName evidence="1">Uncharacterized protein</fullName>
    </submittedName>
</protein>
<gene>
    <name evidence="1" type="ORF">SY86_11120</name>
</gene>
<organism evidence="1 2">
    <name type="scientific">Erwinia tracheiphila</name>
    <dbReference type="NCBI Taxonomy" id="65700"/>
    <lineage>
        <taxon>Bacteria</taxon>
        <taxon>Pseudomonadati</taxon>
        <taxon>Pseudomonadota</taxon>
        <taxon>Gammaproteobacteria</taxon>
        <taxon>Enterobacterales</taxon>
        <taxon>Erwiniaceae</taxon>
        <taxon>Erwinia</taxon>
    </lineage>
</organism>
<dbReference type="AlphaFoldDB" id="A0A0M2KFY2"/>
<proteinExistence type="predicted"/>
<dbReference type="STRING" id="65700.SY86_11120"/>
<name>A0A0M2KFY2_9GAMM</name>
<dbReference type="RefSeq" id="WP_046372032.1">
    <property type="nucleotide sequence ID" value="NZ_JXNU01000003.1"/>
</dbReference>
<evidence type="ECO:0000313" key="1">
    <source>
        <dbReference type="EMBL" id="KKF35856.1"/>
    </source>
</evidence>
<comment type="caution">
    <text evidence="1">The sequence shown here is derived from an EMBL/GenBank/DDBJ whole genome shotgun (WGS) entry which is preliminary data.</text>
</comment>
<dbReference type="PATRIC" id="fig|65700.7.peg.2809"/>
<accession>A0A0M2KFY2</accession>
<keyword evidence="2" id="KW-1185">Reference proteome</keyword>
<reference evidence="1 2" key="1">
    <citation type="submission" date="2015-01" db="EMBL/GenBank/DDBJ databases">
        <title>Erwinia tracheiphila.</title>
        <authorList>
            <person name="Shapiro L.R."/>
        </authorList>
    </citation>
    <scope>NUCLEOTIDE SEQUENCE [LARGE SCALE GENOMIC DNA]</scope>
    <source>
        <strain evidence="1 2">BuffGH</strain>
    </source>
</reference>
<sequence length="67" mass="7892">MTDFYAFIDWLWGRDPRLAVRTQDYHDSWHKLLTHHHESQQETIADNALLMAATGSSLKSTDWRFTA</sequence>